<dbReference type="HAMAP" id="MF_01343_B">
    <property type="entry name" value="Ribosomal_uS15_B"/>
    <property type="match status" value="1"/>
</dbReference>
<organism evidence="6 7">
    <name type="scientific">Cristinia sonorae</name>
    <dbReference type="NCBI Taxonomy" id="1940300"/>
    <lineage>
        <taxon>Eukaryota</taxon>
        <taxon>Fungi</taxon>
        <taxon>Dikarya</taxon>
        <taxon>Basidiomycota</taxon>
        <taxon>Agaricomycotina</taxon>
        <taxon>Agaricomycetes</taxon>
        <taxon>Agaricomycetidae</taxon>
        <taxon>Agaricales</taxon>
        <taxon>Pleurotineae</taxon>
        <taxon>Stephanosporaceae</taxon>
        <taxon>Cristinia</taxon>
    </lineage>
</organism>
<dbReference type="GO" id="GO:1990904">
    <property type="term" value="C:ribonucleoprotein complex"/>
    <property type="evidence" value="ECO:0007669"/>
    <property type="project" value="UniProtKB-KW"/>
</dbReference>
<reference evidence="6" key="1">
    <citation type="journal article" date="2021" name="New Phytol.">
        <title>Evolutionary innovations through gain and loss of genes in the ectomycorrhizal Boletales.</title>
        <authorList>
            <person name="Wu G."/>
            <person name="Miyauchi S."/>
            <person name="Morin E."/>
            <person name="Kuo A."/>
            <person name="Drula E."/>
            <person name="Varga T."/>
            <person name="Kohler A."/>
            <person name="Feng B."/>
            <person name="Cao Y."/>
            <person name="Lipzen A."/>
            <person name="Daum C."/>
            <person name="Hundley H."/>
            <person name="Pangilinan J."/>
            <person name="Johnson J."/>
            <person name="Barry K."/>
            <person name="LaButti K."/>
            <person name="Ng V."/>
            <person name="Ahrendt S."/>
            <person name="Min B."/>
            <person name="Choi I.G."/>
            <person name="Park H."/>
            <person name="Plett J.M."/>
            <person name="Magnuson J."/>
            <person name="Spatafora J.W."/>
            <person name="Nagy L.G."/>
            <person name="Henrissat B."/>
            <person name="Grigoriev I.V."/>
            <person name="Yang Z.L."/>
            <person name="Xu J."/>
            <person name="Martin F.M."/>
        </authorList>
    </citation>
    <scope>NUCLEOTIDE SEQUENCE</scope>
    <source>
        <strain evidence="6">KKN 215</strain>
    </source>
</reference>
<dbReference type="GO" id="GO:0006412">
    <property type="term" value="P:translation"/>
    <property type="evidence" value="ECO:0007669"/>
    <property type="project" value="InterPro"/>
</dbReference>
<accession>A0A8K0XMU9</accession>
<dbReference type="PROSITE" id="PS00362">
    <property type="entry name" value="RIBOSOMAL_S15"/>
    <property type="match status" value="1"/>
</dbReference>
<evidence type="ECO:0000256" key="4">
    <source>
        <dbReference type="RuleBase" id="RU003919"/>
    </source>
</evidence>
<dbReference type="GO" id="GO:0003735">
    <property type="term" value="F:structural constituent of ribosome"/>
    <property type="evidence" value="ECO:0007669"/>
    <property type="project" value="InterPro"/>
</dbReference>
<dbReference type="Gene3D" id="1.10.287.10">
    <property type="entry name" value="S15/NS1, RNA-binding"/>
    <property type="match status" value="1"/>
</dbReference>
<keyword evidence="3 4" id="KW-0687">Ribonucleoprotein</keyword>
<dbReference type="Proteomes" id="UP000813824">
    <property type="component" value="Unassembled WGS sequence"/>
</dbReference>
<dbReference type="CDD" id="cd00353">
    <property type="entry name" value="Ribosomal_S15p_S13e"/>
    <property type="match status" value="1"/>
</dbReference>
<dbReference type="EMBL" id="JAEVFJ010000025">
    <property type="protein sequence ID" value="KAH8094683.1"/>
    <property type="molecule type" value="Genomic_DNA"/>
</dbReference>
<keyword evidence="7" id="KW-1185">Reference proteome</keyword>
<evidence type="ECO:0000256" key="5">
    <source>
        <dbReference type="SAM" id="MobiDB-lite"/>
    </source>
</evidence>
<feature type="compositionally biased region" description="Low complexity" evidence="5">
    <location>
        <begin position="9"/>
        <end position="21"/>
    </location>
</feature>
<proteinExistence type="inferred from homology"/>
<dbReference type="PANTHER" id="PTHR23321">
    <property type="entry name" value="RIBOSOMAL PROTEIN S15, BACTERIAL AND ORGANELLAR"/>
    <property type="match status" value="1"/>
</dbReference>
<comment type="similarity">
    <text evidence="1 4">Belongs to the universal ribosomal protein uS15 family.</text>
</comment>
<evidence type="ECO:0000313" key="7">
    <source>
        <dbReference type="Proteomes" id="UP000813824"/>
    </source>
</evidence>
<evidence type="ECO:0000256" key="3">
    <source>
        <dbReference type="ARBA" id="ARBA00023274"/>
    </source>
</evidence>
<dbReference type="InterPro" id="IPR009068">
    <property type="entry name" value="uS15_NS1_RNA-bd_sf"/>
</dbReference>
<gene>
    <name evidence="6" type="ORF">BXZ70DRAFT_947086</name>
</gene>
<feature type="region of interest" description="Disordered" evidence="5">
    <location>
        <begin position="38"/>
        <end position="72"/>
    </location>
</feature>
<dbReference type="GO" id="GO:0005737">
    <property type="term" value="C:cytoplasm"/>
    <property type="evidence" value="ECO:0007669"/>
    <property type="project" value="UniProtKB-ARBA"/>
</dbReference>
<dbReference type="PANTHER" id="PTHR23321:SF26">
    <property type="entry name" value="SMALL RIBOSOMAL SUBUNIT PROTEIN US15M"/>
    <property type="match status" value="1"/>
</dbReference>
<evidence type="ECO:0000256" key="1">
    <source>
        <dbReference type="ARBA" id="ARBA00008434"/>
    </source>
</evidence>
<protein>
    <submittedName>
        <fullName evidence="6">Mitochondrial ribosomal protein S15</fullName>
    </submittedName>
</protein>
<name>A0A8K0XMU9_9AGAR</name>
<comment type="caution">
    <text evidence="6">The sequence shown here is derived from an EMBL/GenBank/DDBJ whole genome shotgun (WGS) entry which is preliminary data.</text>
</comment>
<dbReference type="SUPFAM" id="SSF47060">
    <property type="entry name" value="S15/NS1 RNA-binding domain"/>
    <property type="match status" value="1"/>
</dbReference>
<evidence type="ECO:0000313" key="6">
    <source>
        <dbReference type="EMBL" id="KAH8094683.1"/>
    </source>
</evidence>
<dbReference type="InterPro" id="IPR000589">
    <property type="entry name" value="Ribosomal_uS15"/>
</dbReference>
<dbReference type="SMART" id="SM01387">
    <property type="entry name" value="Ribosomal_S15"/>
    <property type="match status" value="1"/>
</dbReference>
<evidence type="ECO:0000256" key="2">
    <source>
        <dbReference type="ARBA" id="ARBA00022980"/>
    </source>
</evidence>
<sequence length="276" mass="30666">MLRSVLANHSHASRTIASSSSKSIACLHTTAPVCVASEGRRQNRTARQRQQGSRKEIGVGQGRPHVVLGTRPGDEAKWTNCELAKIIITEAQVRAAPLPSLNLRDPVTPPQFANFGIGEKEKDLLFEVLPELSEEANTMVLGPSTNEGDTMSLQAMQEKYRSHVFSALVDLRNANADGIAFENRKRIIAAFSRPGKPNDSGLPEVQAAILTMRIRNVWDHLSKNRKDVIARRNLRQLVHQRAKILKYLKRIDRDRYDAVLGRLGLEAQSVEGELVV</sequence>
<dbReference type="Pfam" id="PF00312">
    <property type="entry name" value="Ribosomal_S15"/>
    <property type="match status" value="1"/>
</dbReference>
<keyword evidence="2 4" id="KW-0689">Ribosomal protein</keyword>
<dbReference type="InterPro" id="IPR005290">
    <property type="entry name" value="Ribosomal_uS15_bac-type"/>
</dbReference>
<dbReference type="GO" id="GO:0005840">
    <property type="term" value="C:ribosome"/>
    <property type="evidence" value="ECO:0007669"/>
    <property type="project" value="UniProtKB-KW"/>
</dbReference>
<dbReference type="NCBIfam" id="TIGR00952">
    <property type="entry name" value="S15_bact"/>
    <property type="match status" value="1"/>
</dbReference>
<feature type="region of interest" description="Disordered" evidence="5">
    <location>
        <begin position="1"/>
        <end position="21"/>
    </location>
</feature>
<dbReference type="OrthoDB" id="441444at2759"/>
<dbReference type="AlphaFoldDB" id="A0A8K0XMU9"/>